<organism evidence="2 3">
    <name type="scientific">Riccia fluitans</name>
    <dbReference type="NCBI Taxonomy" id="41844"/>
    <lineage>
        <taxon>Eukaryota</taxon>
        <taxon>Viridiplantae</taxon>
        <taxon>Streptophyta</taxon>
        <taxon>Embryophyta</taxon>
        <taxon>Marchantiophyta</taxon>
        <taxon>Marchantiopsida</taxon>
        <taxon>Marchantiidae</taxon>
        <taxon>Marchantiales</taxon>
        <taxon>Ricciaceae</taxon>
        <taxon>Riccia</taxon>
    </lineage>
</organism>
<dbReference type="AlphaFoldDB" id="A0ABD1Y4G9"/>
<evidence type="ECO:0000313" key="3">
    <source>
        <dbReference type="Proteomes" id="UP001605036"/>
    </source>
</evidence>
<protein>
    <submittedName>
        <fullName evidence="2">Uncharacterized protein</fullName>
    </submittedName>
</protein>
<sequence length="101" mass="11674">MIRACERRDGESNEQNHELHSVGKGTKGRGRNGEQRIARTWRRRETKPLDSMPSWGEVTPLRTDSNRLHVRTAKNTRAKWLEPQSRTRAAKTSCRARLAPQ</sequence>
<accession>A0ABD1Y4G9</accession>
<feature type="region of interest" description="Disordered" evidence="1">
    <location>
        <begin position="82"/>
        <end position="101"/>
    </location>
</feature>
<gene>
    <name evidence="2" type="ORF">R1flu_001863</name>
</gene>
<comment type="caution">
    <text evidence="2">The sequence shown here is derived from an EMBL/GenBank/DDBJ whole genome shotgun (WGS) entry which is preliminary data.</text>
</comment>
<dbReference type="Proteomes" id="UP001605036">
    <property type="component" value="Unassembled WGS sequence"/>
</dbReference>
<reference evidence="2 3" key="1">
    <citation type="submission" date="2024-09" db="EMBL/GenBank/DDBJ databases">
        <title>Chromosome-scale assembly of Riccia fluitans.</title>
        <authorList>
            <person name="Paukszto L."/>
            <person name="Sawicki J."/>
            <person name="Karawczyk K."/>
            <person name="Piernik-Szablinska J."/>
            <person name="Szczecinska M."/>
            <person name="Mazdziarz M."/>
        </authorList>
    </citation>
    <scope>NUCLEOTIDE SEQUENCE [LARGE SCALE GENOMIC DNA]</scope>
    <source>
        <strain evidence="2">Rf_01</strain>
        <tissue evidence="2">Aerial parts of the thallus</tissue>
    </source>
</reference>
<feature type="compositionally biased region" description="Basic and acidic residues" evidence="1">
    <location>
        <begin position="1"/>
        <end position="21"/>
    </location>
</feature>
<proteinExistence type="predicted"/>
<keyword evidence="3" id="KW-1185">Reference proteome</keyword>
<evidence type="ECO:0000256" key="1">
    <source>
        <dbReference type="SAM" id="MobiDB-lite"/>
    </source>
</evidence>
<name>A0ABD1Y4G9_9MARC</name>
<feature type="region of interest" description="Disordered" evidence="1">
    <location>
        <begin position="1"/>
        <end position="60"/>
    </location>
</feature>
<dbReference type="EMBL" id="JBHFFA010000006">
    <property type="protein sequence ID" value="KAL2621658.1"/>
    <property type="molecule type" value="Genomic_DNA"/>
</dbReference>
<evidence type="ECO:0000313" key="2">
    <source>
        <dbReference type="EMBL" id="KAL2621658.1"/>
    </source>
</evidence>